<reference evidence="3 4" key="1">
    <citation type="submission" date="2023-07" db="EMBL/GenBank/DDBJ databases">
        <title>Sequencing the genomes of 1000 actinobacteria strains.</title>
        <authorList>
            <person name="Klenk H.-P."/>
        </authorList>
    </citation>
    <scope>NUCLEOTIDE SEQUENCE [LARGE SCALE GENOMIC DNA]</scope>
    <source>
        <strain evidence="3 4">DSM 45805</strain>
    </source>
</reference>
<dbReference type="InterPro" id="IPR008258">
    <property type="entry name" value="Transglycosylase_SLT_dom_1"/>
</dbReference>
<accession>A0ABU0F0N5</accession>
<dbReference type="Pfam" id="PF01464">
    <property type="entry name" value="SLT"/>
    <property type="match status" value="1"/>
</dbReference>
<evidence type="ECO:0000259" key="2">
    <source>
        <dbReference type="Pfam" id="PF01464"/>
    </source>
</evidence>
<name>A0ABU0F0N5_9PSEU</name>
<feature type="region of interest" description="Disordered" evidence="1">
    <location>
        <begin position="1"/>
        <end position="38"/>
    </location>
</feature>
<evidence type="ECO:0000256" key="1">
    <source>
        <dbReference type="SAM" id="MobiDB-lite"/>
    </source>
</evidence>
<dbReference type="CDD" id="cd13402">
    <property type="entry name" value="LT_TF-like"/>
    <property type="match status" value="1"/>
</dbReference>
<dbReference type="EMBL" id="JAUSUT010000001">
    <property type="protein sequence ID" value="MDQ0380948.1"/>
    <property type="molecule type" value="Genomic_DNA"/>
</dbReference>
<dbReference type="Gene3D" id="1.10.530.10">
    <property type="match status" value="1"/>
</dbReference>
<gene>
    <name evidence="3" type="ORF">FB470_004942</name>
</gene>
<feature type="compositionally biased region" description="Low complexity" evidence="1">
    <location>
        <begin position="1"/>
        <end position="21"/>
    </location>
</feature>
<dbReference type="RefSeq" id="WP_306995255.1">
    <property type="nucleotide sequence ID" value="NZ_JAUSUT010000001.1"/>
</dbReference>
<feature type="domain" description="Transglycosylase SLT" evidence="2">
    <location>
        <begin position="111"/>
        <end position="189"/>
    </location>
</feature>
<evidence type="ECO:0000313" key="4">
    <source>
        <dbReference type="Proteomes" id="UP001229651"/>
    </source>
</evidence>
<feature type="compositionally biased region" description="Low complexity" evidence="1">
    <location>
        <begin position="51"/>
        <end position="73"/>
    </location>
</feature>
<comment type="caution">
    <text evidence="3">The sequence shown here is derived from an EMBL/GenBank/DDBJ whole genome shotgun (WGS) entry which is preliminary data.</text>
</comment>
<dbReference type="SUPFAM" id="SSF53955">
    <property type="entry name" value="Lysozyme-like"/>
    <property type="match status" value="1"/>
</dbReference>
<protein>
    <submittedName>
        <fullName evidence="3">Soluble lytic murein transglycosylase-like protein</fullName>
    </submittedName>
</protein>
<evidence type="ECO:0000313" key="3">
    <source>
        <dbReference type="EMBL" id="MDQ0380948.1"/>
    </source>
</evidence>
<sequence length="204" mass="21146">MASTQGGAPQPAPATDTAPAAHDTEVAAPRPVLGPPSTWVVTTRAPVLAIPAAPEPASADPEAAPAKPEAADPAPAPAPEVFDTTGDELAGWINEAIRVMRDAGVPVSGKDVEAIRTVVDKESGGDPSAVNRWDSNWLAGHPSKGLMQCIDSTFDAHKLPGHDDIFNPVDNIIAGVRYTIDRYGGFDGHPGLKSILKGSGYRGY</sequence>
<proteinExistence type="predicted"/>
<dbReference type="Proteomes" id="UP001229651">
    <property type="component" value="Unassembled WGS sequence"/>
</dbReference>
<keyword evidence="4" id="KW-1185">Reference proteome</keyword>
<dbReference type="InterPro" id="IPR023346">
    <property type="entry name" value="Lysozyme-like_dom_sf"/>
</dbReference>
<feature type="region of interest" description="Disordered" evidence="1">
    <location>
        <begin position="51"/>
        <end position="84"/>
    </location>
</feature>
<organism evidence="3 4">
    <name type="scientific">Amycolatopsis thermophila</name>
    <dbReference type="NCBI Taxonomy" id="206084"/>
    <lineage>
        <taxon>Bacteria</taxon>
        <taxon>Bacillati</taxon>
        <taxon>Actinomycetota</taxon>
        <taxon>Actinomycetes</taxon>
        <taxon>Pseudonocardiales</taxon>
        <taxon>Pseudonocardiaceae</taxon>
        <taxon>Amycolatopsis</taxon>
    </lineage>
</organism>